<dbReference type="RefSeq" id="WP_117850284.1">
    <property type="nucleotide sequence ID" value="NZ_JACOOT010000019.1"/>
</dbReference>
<reference evidence="1 2" key="1">
    <citation type="submission" date="2020-08" db="EMBL/GenBank/DDBJ databases">
        <title>Genome public.</title>
        <authorList>
            <person name="Liu C."/>
            <person name="Sun Q."/>
        </authorList>
    </citation>
    <scope>NUCLEOTIDE SEQUENCE [LARGE SCALE GENOMIC DNA]</scope>
    <source>
        <strain evidence="1 2">BX17</strain>
    </source>
</reference>
<organism evidence="1 2">
    <name type="scientific">Blautia segnis</name>
    <dbReference type="NCBI Taxonomy" id="2763030"/>
    <lineage>
        <taxon>Bacteria</taxon>
        <taxon>Bacillati</taxon>
        <taxon>Bacillota</taxon>
        <taxon>Clostridia</taxon>
        <taxon>Lachnospirales</taxon>
        <taxon>Lachnospiraceae</taxon>
        <taxon>Blautia</taxon>
    </lineage>
</organism>
<evidence type="ECO:0000313" key="1">
    <source>
        <dbReference type="EMBL" id="MBC5651133.1"/>
    </source>
</evidence>
<accession>A0A8I0ADN6</accession>
<name>A0A8I0ADN6_9FIRM</name>
<dbReference type="AlphaFoldDB" id="A0A8I0ADN6"/>
<keyword evidence="2" id="KW-1185">Reference proteome</keyword>
<gene>
    <name evidence="1" type="ORF">H8S54_08440</name>
</gene>
<evidence type="ECO:0000313" key="2">
    <source>
        <dbReference type="Proteomes" id="UP000652847"/>
    </source>
</evidence>
<comment type="caution">
    <text evidence="1">The sequence shown here is derived from an EMBL/GenBank/DDBJ whole genome shotgun (WGS) entry which is preliminary data.</text>
</comment>
<sequence>MINEYIGYGQELQGKITVSSKVRSNNLDGSIFEIPEFIFILTFRKTGALYFDERCYLSHCPWRKDQYGHGNDAADWTPFSGAGKLFSILI</sequence>
<dbReference type="EMBL" id="JACOOT010000019">
    <property type="protein sequence ID" value="MBC5651133.1"/>
    <property type="molecule type" value="Genomic_DNA"/>
</dbReference>
<protein>
    <submittedName>
        <fullName evidence="1">Uncharacterized protein</fullName>
    </submittedName>
</protein>
<proteinExistence type="predicted"/>
<dbReference type="Proteomes" id="UP000652847">
    <property type="component" value="Unassembled WGS sequence"/>
</dbReference>